<accession>D9ST42</accession>
<gene>
    <name evidence="5" type="ordered locus">Clocel_0888</name>
</gene>
<dbReference type="PANTHER" id="PTHR43201">
    <property type="entry name" value="ACYL-COA SYNTHETASE"/>
    <property type="match status" value="1"/>
</dbReference>
<evidence type="ECO:0000313" key="6">
    <source>
        <dbReference type="Proteomes" id="UP000002730"/>
    </source>
</evidence>
<reference evidence="5 6" key="1">
    <citation type="submission" date="2010-08" db="EMBL/GenBank/DDBJ databases">
        <title>Complete sequence of Clostridium cellulovorans 743B.</title>
        <authorList>
            <consortium name="US DOE Joint Genome Institute"/>
            <person name="Lucas S."/>
            <person name="Copeland A."/>
            <person name="Lapidus A."/>
            <person name="Cheng J.-F."/>
            <person name="Bruce D."/>
            <person name="Goodwin L."/>
            <person name="Pitluck S."/>
            <person name="Chertkov O."/>
            <person name="Detter J.C."/>
            <person name="Han C."/>
            <person name="Tapia R."/>
            <person name="Land M."/>
            <person name="Hauser L."/>
            <person name="Chang Y.-J."/>
            <person name="Jeffries C."/>
            <person name="Kyrpides N."/>
            <person name="Ivanova N."/>
            <person name="Mikhailova N."/>
            <person name="Hemme C.L."/>
            <person name="Woyke T."/>
        </authorList>
    </citation>
    <scope>NUCLEOTIDE SEQUENCE [LARGE SCALE GENOMIC DNA]</scope>
    <source>
        <strain evidence="6">ATCC 35296 / DSM 3052 / OCM 3 / 743B</strain>
    </source>
</reference>
<feature type="domain" description="AMP-dependent synthetase/ligase" evidence="3">
    <location>
        <begin position="17"/>
        <end position="375"/>
    </location>
</feature>
<protein>
    <submittedName>
        <fullName evidence="5">AMP-dependent synthetase and ligase</fullName>
    </submittedName>
</protein>
<dbReference type="FunFam" id="3.30.300.30:FF:000008">
    <property type="entry name" value="2,3-dihydroxybenzoate-AMP ligase"/>
    <property type="match status" value="1"/>
</dbReference>
<dbReference type="RefSeq" id="WP_010076502.1">
    <property type="nucleotide sequence ID" value="NC_014393.1"/>
</dbReference>
<dbReference type="EMBL" id="CP002160">
    <property type="protein sequence ID" value="ADL50658.1"/>
    <property type="molecule type" value="Genomic_DNA"/>
</dbReference>
<dbReference type="InterPro" id="IPR000873">
    <property type="entry name" value="AMP-dep_synth/lig_dom"/>
</dbReference>
<dbReference type="PROSITE" id="PS00455">
    <property type="entry name" value="AMP_BINDING"/>
    <property type="match status" value="1"/>
</dbReference>
<dbReference type="GO" id="GO:0031956">
    <property type="term" value="F:medium-chain fatty acid-CoA ligase activity"/>
    <property type="evidence" value="ECO:0007669"/>
    <property type="project" value="TreeGrafter"/>
</dbReference>
<keyword evidence="2 5" id="KW-0436">Ligase</keyword>
<evidence type="ECO:0000256" key="2">
    <source>
        <dbReference type="ARBA" id="ARBA00022598"/>
    </source>
</evidence>
<dbReference type="InterPro" id="IPR045851">
    <property type="entry name" value="AMP-bd_C_sf"/>
</dbReference>
<dbReference type="PANTHER" id="PTHR43201:SF5">
    <property type="entry name" value="MEDIUM-CHAIN ACYL-COA LIGASE ACSF2, MITOCHONDRIAL"/>
    <property type="match status" value="1"/>
</dbReference>
<dbReference type="Gene3D" id="3.30.300.30">
    <property type="match status" value="1"/>
</dbReference>
<evidence type="ECO:0000313" key="5">
    <source>
        <dbReference type="EMBL" id="ADL50658.1"/>
    </source>
</evidence>
<dbReference type="STRING" id="573061.Clocel_0888"/>
<dbReference type="Pfam" id="PF00501">
    <property type="entry name" value="AMP-binding"/>
    <property type="match status" value="1"/>
</dbReference>
<dbReference type="Proteomes" id="UP000002730">
    <property type="component" value="Chromosome"/>
</dbReference>
<keyword evidence="6" id="KW-1185">Reference proteome</keyword>
<organism evidence="5 6">
    <name type="scientific">Clostridium cellulovorans (strain ATCC 35296 / DSM 3052 / OCM 3 / 743B)</name>
    <dbReference type="NCBI Taxonomy" id="573061"/>
    <lineage>
        <taxon>Bacteria</taxon>
        <taxon>Bacillati</taxon>
        <taxon>Bacillota</taxon>
        <taxon>Clostridia</taxon>
        <taxon>Eubacteriales</taxon>
        <taxon>Clostridiaceae</taxon>
        <taxon>Clostridium</taxon>
    </lineage>
</organism>
<dbReference type="InterPro" id="IPR020845">
    <property type="entry name" value="AMP-binding_CS"/>
</dbReference>
<dbReference type="Pfam" id="PF13193">
    <property type="entry name" value="AMP-binding_C"/>
    <property type="match status" value="1"/>
</dbReference>
<evidence type="ECO:0000259" key="3">
    <source>
        <dbReference type="Pfam" id="PF00501"/>
    </source>
</evidence>
<evidence type="ECO:0000256" key="1">
    <source>
        <dbReference type="ARBA" id="ARBA00006432"/>
    </source>
</evidence>
<feature type="domain" description="AMP-binding enzyme C-terminal" evidence="4">
    <location>
        <begin position="426"/>
        <end position="501"/>
    </location>
</feature>
<dbReference type="KEGG" id="ccb:Clocel_0888"/>
<name>D9ST42_CLOC7</name>
<dbReference type="HOGENOM" id="CLU_000022_59_7_9"/>
<dbReference type="Gene3D" id="3.40.50.12780">
    <property type="entry name" value="N-terminal domain of ligase-like"/>
    <property type="match status" value="1"/>
</dbReference>
<sequence>MELINETIGSYTSKIFNKFADKEALVYAEDGRRFTYKELGYQIDMIAKSLISIGIKKGDHIALLSSNSPEWIIVFLATLKIGAVCVCLSYSSTEEEIDYMLKQSESTILIVSDKDMIEKVDLEKFDYLKITIKMKTLFSLGLIMSQMKRVLDDELIAISSNVLPTDMATILYTSGTTGNPKGIMFNHKAVLNGPLSFIKNFKYTSEDTILVTLPLNHILGGKYTAILGLLAGSKVALMKKFKTSVALKTIESERCTGFHGVPTMYQYLLSNHNSYDISSLRVGMIAGAVSSETLMKDIMEQLHITELNNTFGQTETLGVTQTTVYDKDDPKINTVGKPVEHVEIKICDPETGVTLPANTEGELYVKSAYSMLGYYNNPTATEVTMVDNWIRTGDVAFIDEEGYLSIKGRLKDVIIRGGENISPTDIENHLIMHPDIENAIIVGVPDKIHGEEIFAFIKLKETSTGLTREDIINFLSGKISRYKFPKYVEFIDLFPLTSTGKIKRNSLREIATEKINPSSIGEVAAN</sequence>
<dbReference type="InterPro" id="IPR025110">
    <property type="entry name" value="AMP-bd_C"/>
</dbReference>
<dbReference type="SUPFAM" id="SSF56801">
    <property type="entry name" value="Acetyl-CoA synthetase-like"/>
    <property type="match status" value="1"/>
</dbReference>
<dbReference type="AlphaFoldDB" id="D9ST42"/>
<dbReference type="OrthoDB" id="9778383at2"/>
<dbReference type="eggNOG" id="COG0318">
    <property type="taxonomic scope" value="Bacteria"/>
</dbReference>
<evidence type="ECO:0000259" key="4">
    <source>
        <dbReference type="Pfam" id="PF13193"/>
    </source>
</evidence>
<proteinExistence type="inferred from homology"/>
<dbReference type="GO" id="GO:0006631">
    <property type="term" value="P:fatty acid metabolic process"/>
    <property type="evidence" value="ECO:0007669"/>
    <property type="project" value="TreeGrafter"/>
</dbReference>
<dbReference type="InterPro" id="IPR042099">
    <property type="entry name" value="ANL_N_sf"/>
</dbReference>
<comment type="similarity">
    <text evidence="1">Belongs to the ATP-dependent AMP-binding enzyme family.</text>
</comment>